<reference evidence="3 4" key="1">
    <citation type="submission" date="2020-03" db="EMBL/GenBank/DDBJ databases">
        <title>WGS of actinomycetes isolated from Thailand.</title>
        <authorList>
            <person name="Thawai C."/>
        </authorList>
    </citation>
    <scope>NUCLEOTIDE SEQUENCE [LARGE SCALE GENOMIC DNA]</scope>
    <source>
        <strain evidence="3 4">PLAI 1-29</strain>
    </source>
</reference>
<evidence type="ECO:0000256" key="1">
    <source>
        <dbReference type="SAM" id="MobiDB-lite"/>
    </source>
</evidence>
<protein>
    <submittedName>
        <fullName evidence="3">LytR C-terminal domain-containing protein</fullName>
    </submittedName>
</protein>
<organism evidence="3 4">
    <name type="scientific">Streptomyces zingiberis</name>
    <dbReference type="NCBI Taxonomy" id="2053010"/>
    <lineage>
        <taxon>Bacteria</taxon>
        <taxon>Bacillati</taxon>
        <taxon>Actinomycetota</taxon>
        <taxon>Actinomycetes</taxon>
        <taxon>Kitasatosporales</taxon>
        <taxon>Streptomycetaceae</taxon>
        <taxon>Streptomyces</taxon>
    </lineage>
</organism>
<name>A0ABX1BN64_9ACTN</name>
<feature type="compositionally biased region" description="Basic and acidic residues" evidence="1">
    <location>
        <begin position="155"/>
        <end position="192"/>
    </location>
</feature>
<keyword evidence="4" id="KW-1185">Reference proteome</keyword>
<proteinExistence type="predicted"/>
<gene>
    <name evidence="3" type="ORF">HCK00_00845</name>
</gene>
<feature type="domain" description="LytR/CpsA/Psr regulator C-terminal" evidence="2">
    <location>
        <begin position="87"/>
        <end position="161"/>
    </location>
</feature>
<dbReference type="EMBL" id="JAATEN010000001">
    <property type="protein sequence ID" value="NJP99145.1"/>
    <property type="molecule type" value="Genomic_DNA"/>
</dbReference>
<evidence type="ECO:0000313" key="3">
    <source>
        <dbReference type="EMBL" id="NJP99145.1"/>
    </source>
</evidence>
<accession>A0ABX1BN64</accession>
<feature type="region of interest" description="Disordered" evidence="1">
    <location>
        <begin position="220"/>
        <end position="247"/>
    </location>
</feature>
<feature type="region of interest" description="Disordered" evidence="1">
    <location>
        <begin position="155"/>
        <end position="207"/>
    </location>
</feature>
<evidence type="ECO:0000259" key="2">
    <source>
        <dbReference type="Pfam" id="PF13399"/>
    </source>
</evidence>
<sequence length="247" mass="24951">MGGKYRVTGTTFPRMRRPRHRRAVLAAVGATAAVSLVGWGTVQAVDIFTGGGGPAARAAVGDKNCTARQATASPASPAPVALPEPGEITVNVYNATTESGLAKKTAKALEKRGFTIGEIDNAPAEYDKKVKDTALLLSGPGAGKAPEVLGAHVTDARTEQARDGDRDSGDGGGDGAKKQPAEGNAKGDKSGTPDETGDAGDAGKAKGSKAEIDFIIGEAFTGLAPESKATKTVAALAEPSPRPSSRC</sequence>
<dbReference type="Proteomes" id="UP000695264">
    <property type="component" value="Unassembled WGS sequence"/>
</dbReference>
<dbReference type="InterPro" id="IPR027381">
    <property type="entry name" value="LytR/CpsA/Psr_C"/>
</dbReference>
<dbReference type="Pfam" id="PF13399">
    <property type="entry name" value="LytR_C"/>
    <property type="match status" value="1"/>
</dbReference>
<comment type="caution">
    <text evidence="3">The sequence shown here is derived from an EMBL/GenBank/DDBJ whole genome shotgun (WGS) entry which is preliminary data.</text>
</comment>
<evidence type="ECO:0000313" key="4">
    <source>
        <dbReference type="Proteomes" id="UP000695264"/>
    </source>
</evidence>
<dbReference type="Gene3D" id="3.30.70.2390">
    <property type="match status" value="1"/>
</dbReference>